<organism evidence="2 3">
    <name type="scientific">Lysinibacillus parviboronicapiens</name>
    <dbReference type="NCBI Taxonomy" id="436516"/>
    <lineage>
        <taxon>Bacteria</taxon>
        <taxon>Bacillati</taxon>
        <taxon>Bacillota</taxon>
        <taxon>Bacilli</taxon>
        <taxon>Bacillales</taxon>
        <taxon>Bacillaceae</taxon>
        <taxon>Lysinibacillus</taxon>
    </lineage>
</organism>
<protein>
    <submittedName>
        <fullName evidence="2">Ribosome biogenesis GTPase A</fullName>
    </submittedName>
</protein>
<gene>
    <name evidence="2" type="ORF">ABIA69_000994</name>
</gene>
<name>A0ABV2PGE3_9BACI</name>
<dbReference type="EMBL" id="JBEPSB010000003">
    <property type="protein sequence ID" value="MET4559851.1"/>
    <property type="molecule type" value="Genomic_DNA"/>
</dbReference>
<feature type="transmembrane region" description="Helical" evidence="1">
    <location>
        <begin position="12"/>
        <end position="31"/>
    </location>
</feature>
<keyword evidence="1" id="KW-0812">Transmembrane</keyword>
<dbReference type="Proteomes" id="UP001549363">
    <property type="component" value="Unassembled WGS sequence"/>
</dbReference>
<sequence>MGSSKKITSMGWSAFFMVIFVIVGGLMYYVYFFTTKNSLELYQEISFLDNFEEVQKLMLEGYEENFNEEDFHFIKDHSANRIGQFTLLEFEEKTFVIMTTPGAKNLKVLEVDELPEDIRKYFLALAQ</sequence>
<evidence type="ECO:0000256" key="1">
    <source>
        <dbReference type="SAM" id="Phobius"/>
    </source>
</evidence>
<evidence type="ECO:0000313" key="2">
    <source>
        <dbReference type="EMBL" id="MET4559851.1"/>
    </source>
</evidence>
<accession>A0ABV2PGE3</accession>
<keyword evidence="1" id="KW-0472">Membrane</keyword>
<keyword evidence="1" id="KW-1133">Transmembrane helix</keyword>
<reference evidence="2 3" key="1">
    <citation type="submission" date="2024-06" db="EMBL/GenBank/DDBJ databases">
        <title>Sorghum-associated microbial communities from plants grown in Nebraska, USA.</title>
        <authorList>
            <person name="Schachtman D."/>
        </authorList>
    </citation>
    <scope>NUCLEOTIDE SEQUENCE [LARGE SCALE GENOMIC DNA]</scope>
    <source>
        <strain evidence="2 3">736</strain>
    </source>
</reference>
<comment type="caution">
    <text evidence="2">The sequence shown here is derived from an EMBL/GenBank/DDBJ whole genome shotgun (WGS) entry which is preliminary data.</text>
</comment>
<proteinExistence type="predicted"/>
<evidence type="ECO:0000313" key="3">
    <source>
        <dbReference type="Proteomes" id="UP001549363"/>
    </source>
</evidence>
<dbReference type="RefSeq" id="WP_354471113.1">
    <property type="nucleotide sequence ID" value="NZ_JBEPSB010000003.1"/>
</dbReference>
<keyword evidence="3" id="KW-1185">Reference proteome</keyword>